<dbReference type="STRING" id="656914.SAMN00017405_1800"/>
<dbReference type="RefSeq" id="WP_084052784.1">
    <property type="nucleotide sequence ID" value="NZ_FWWT01000015.1"/>
</dbReference>
<dbReference type="SMART" id="SM00471">
    <property type="entry name" value="HDc"/>
    <property type="match status" value="1"/>
</dbReference>
<feature type="transmembrane region" description="Helical" evidence="1">
    <location>
        <begin position="131"/>
        <end position="147"/>
    </location>
</feature>
<dbReference type="CDD" id="cd01949">
    <property type="entry name" value="GGDEF"/>
    <property type="match status" value="1"/>
</dbReference>
<keyword evidence="1" id="KW-1133">Transmembrane helix</keyword>
<dbReference type="InterPro" id="IPR029787">
    <property type="entry name" value="Nucleotide_cyclase"/>
</dbReference>
<dbReference type="InterPro" id="IPR006675">
    <property type="entry name" value="HDIG_dom"/>
</dbReference>
<dbReference type="InterPro" id="IPR003607">
    <property type="entry name" value="HD/PDEase_dom"/>
</dbReference>
<name>A0A1W1V3N8_DESTI</name>
<dbReference type="PANTHER" id="PTHR43155">
    <property type="entry name" value="CYCLIC DI-GMP PHOSPHODIESTERASE PA4108-RELATED"/>
    <property type="match status" value="1"/>
</dbReference>
<keyword evidence="1" id="KW-0812">Transmembrane</keyword>
<evidence type="ECO:0000313" key="6">
    <source>
        <dbReference type="Proteomes" id="UP000192731"/>
    </source>
</evidence>
<dbReference type="CDD" id="cd00077">
    <property type="entry name" value="HDc"/>
    <property type="match status" value="1"/>
</dbReference>
<dbReference type="PROSITE" id="PS51832">
    <property type="entry name" value="HD_GYP"/>
    <property type="match status" value="1"/>
</dbReference>
<dbReference type="InterPro" id="IPR043128">
    <property type="entry name" value="Rev_trsase/Diguanyl_cyclase"/>
</dbReference>
<evidence type="ECO:0000259" key="3">
    <source>
        <dbReference type="PROSITE" id="PS51831"/>
    </source>
</evidence>
<feature type="domain" description="HD-GYP" evidence="4">
    <location>
        <begin position="368"/>
        <end position="561"/>
    </location>
</feature>
<evidence type="ECO:0000256" key="1">
    <source>
        <dbReference type="SAM" id="Phobius"/>
    </source>
</evidence>
<evidence type="ECO:0000259" key="4">
    <source>
        <dbReference type="PROSITE" id="PS51832"/>
    </source>
</evidence>
<dbReference type="SMART" id="SM00267">
    <property type="entry name" value="GGDEF"/>
    <property type="match status" value="1"/>
</dbReference>
<feature type="transmembrane region" description="Helical" evidence="1">
    <location>
        <begin position="52"/>
        <end position="70"/>
    </location>
</feature>
<gene>
    <name evidence="5" type="ORF">SAMN00017405_1800</name>
</gene>
<keyword evidence="6" id="KW-1185">Reference proteome</keyword>
<dbReference type="SUPFAM" id="SSF55073">
    <property type="entry name" value="Nucleotide cyclase"/>
    <property type="match status" value="1"/>
</dbReference>
<dbReference type="Gene3D" id="3.30.70.270">
    <property type="match status" value="1"/>
</dbReference>
<dbReference type="OrthoDB" id="9798833at2"/>
<dbReference type="EMBL" id="FWWT01000015">
    <property type="protein sequence ID" value="SMB87942.1"/>
    <property type="molecule type" value="Genomic_DNA"/>
</dbReference>
<dbReference type="PANTHER" id="PTHR43155:SF2">
    <property type="entry name" value="CYCLIC DI-GMP PHOSPHODIESTERASE PA4108"/>
    <property type="match status" value="1"/>
</dbReference>
<feature type="domain" description="GGDEF" evidence="2">
    <location>
        <begin position="223"/>
        <end position="358"/>
    </location>
</feature>
<dbReference type="Gene3D" id="1.10.3210.10">
    <property type="entry name" value="Hypothetical protein af1432"/>
    <property type="match status" value="1"/>
</dbReference>
<dbReference type="Pfam" id="PF13487">
    <property type="entry name" value="HD_5"/>
    <property type="match status" value="1"/>
</dbReference>
<dbReference type="InterPro" id="IPR000160">
    <property type="entry name" value="GGDEF_dom"/>
</dbReference>
<evidence type="ECO:0000313" key="5">
    <source>
        <dbReference type="EMBL" id="SMB87942.1"/>
    </source>
</evidence>
<dbReference type="NCBIfam" id="TIGR00254">
    <property type="entry name" value="GGDEF"/>
    <property type="match status" value="1"/>
</dbReference>
<sequence length="561" mass="64277">MYIKDNDTQRKKEIYEHITMVNIFSLFIVMATLILGGDFFQEELYTSIDIKVIFFLMISLISFTLILAYLSKNRSTQKKKFITKYDVFYILLFTLGAVFALLLVGDKFYFAEVILLLPIIIAASIWGKRCGLLMATMCTFILFINYFTENTLGHFWQGIGKNLIFISIMYIVGWFIGAIADLEGNYRRSLTILAHTDSLTGLYNHRYFQDKLAEYSETATKESPLSLVLIDIDNFKHYNDSFGHIAGDDVIKKVANVLKTTLNDQGFVARYGGEEFVVVLPNCSSEQAALVAEEMRYRVSKCKFMGHRYQLEERITISSGISSYPSHAKDIKELLKYADQALYRAKSMEKNKVEIYFSIFDNLELGENEQDVLNTIYTLISVINAKDRYTYGHSERVKDISMKLAKTINLKAQDLKILAQAAALHDIGKIEVSRGVLNKVDKLTDEEFIKIKNHAVWGSEIVKEIEPLRPASDIILYHHENYDGTGYPEGLKGEQIPILARIIRIVDSFDAMVSNRPYKNTMSKLEALAELKRCSGTMFDPVLVEDFINMIREEKIKKYNI</sequence>
<keyword evidence="1" id="KW-0472">Membrane</keyword>
<dbReference type="NCBIfam" id="TIGR00277">
    <property type="entry name" value="HDIG"/>
    <property type="match status" value="1"/>
</dbReference>
<protein>
    <submittedName>
        <fullName evidence="5">Diguanylate cyclase (GGDEF) domain-containing protein/HDIG domain-containing protein</fullName>
    </submittedName>
</protein>
<dbReference type="PROSITE" id="PS51831">
    <property type="entry name" value="HD"/>
    <property type="match status" value="1"/>
</dbReference>
<evidence type="ECO:0000259" key="2">
    <source>
        <dbReference type="PROSITE" id="PS50887"/>
    </source>
</evidence>
<dbReference type="InterPro" id="IPR037522">
    <property type="entry name" value="HD_GYP_dom"/>
</dbReference>
<feature type="transmembrane region" description="Helical" evidence="1">
    <location>
        <begin position="82"/>
        <end position="102"/>
    </location>
</feature>
<organism evidence="5 6">
    <name type="scientific">Desulfonispora thiosulfatigenes DSM 11270</name>
    <dbReference type="NCBI Taxonomy" id="656914"/>
    <lineage>
        <taxon>Bacteria</taxon>
        <taxon>Bacillati</taxon>
        <taxon>Bacillota</taxon>
        <taxon>Clostridia</taxon>
        <taxon>Eubacteriales</taxon>
        <taxon>Peptococcaceae</taxon>
        <taxon>Desulfonispora</taxon>
    </lineage>
</organism>
<dbReference type="AlphaFoldDB" id="A0A1W1V3N8"/>
<feature type="transmembrane region" description="Helical" evidence="1">
    <location>
        <begin position="159"/>
        <end position="180"/>
    </location>
</feature>
<proteinExistence type="predicted"/>
<feature type="transmembrane region" description="Helical" evidence="1">
    <location>
        <begin position="21"/>
        <end position="40"/>
    </location>
</feature>
<dbReference type="FunFam" id="3.30.70.270:FF:000001">
    <property type="entry name" value="Diguanylate cyclase domain protein"/>
    <property type="match status" value="1"/>
</dbReference>
<accession>A0A1W1V3N8</accession>
<feature type="domain" description="HD" evidence="3">
    <location>
        <begin position="390"/>
        <end position="512"/>
    </location>
</feature>
<dbReference type="PROSITE" id="PS50887">
    <property type="entry name" value="GGDEF"/>
    <property type="match status" value="1"/>
</dbReference>
<dbReference type="Pfam" id="PF00990">
    <property type="entry name" value="GGDEF"/>
    <property type="match status" value="1"/>
</dbReference>
<dbReference type="Proteomes" id="UP000192731">
    <property type="component" value="Unassembled WGS sequence"/>
</dbReference>
<reference evidence="5 6" key="1">
    <citation type="submission" date="2017-04" db="EMBL/GenBank/DDBJ databases">
        <authorList>
            <person name="Afonso C.L."/>
            <person name="Miller P.J."/>
            <person name="Scott M.A."/>
            <person name="Spackman E."/>
            <person name="Goraichik I."/>
            <person name="Dimitrov K.M."/>
            <person name="Suarez D.L."/>
            <person name="Swayne D.E."/>
        </authorList>
    </citation>
    <scope>NUCLEOTIDE SEQUENCE [LARGE SCALE GENOMIC DNA]</scope>
    <source>
        <strain evidence="5 6">DSM 11270</strain>
    </source>
</reference>
<dbReference type="SUPFAM" id="SSF109604">
    <property type="entry name" value="HD-domain/PDEase-like"/>
    <property type="match status" value="1"/>
</dbReference>
<dbReference type="InterPro" id="IPR006674">
    <property type="entry name" value="HD_domain"/>
</dbReference>
<feature type="transmembrane region" description="Helical" evidence="1">
    <location>
        <begin position="108"/>
        <end position="126"/>
    </location>
</feature>